<dbReference type="GO" id="GO:0030151">
    <property type="term" value="F:molybdenum ion binding"/>
    <property type="evidence" value="ECO:0007669"/>
    <property type="project" value="InterPro"/>
</dbReference>
<comment type="caution">
    <text evidence="2">The sequence shown here is derived from an EMBL/GenBank/DDBJ whole genome shotgun (WGS) entry which is preliminary data.</text>
</comment>
<organism evidence="2 3">
    <name type="scientific">Notoacmeibacter marinus</name>
    <dbReference type="NCBI Taxonomy" id="1876515"/>
    <lineage>
        <taxon>Bacteria</taxon>
        <taxon>Pseudomonadati</taxon>
        <taxon>Pseudomonadota</taxon>
        <taxon>Alphaproteobacteria</taxon>
        <taxon>Hyphomicrobiales</taxon>
        <taxon>Notoacmeibacteraceae</taxon>
        <taxon>Notoacmeibacter</taxon>
    </lineage>
</organism>
<dbReference type="EMBL" id="NBYO01000001">
    <property type="protein sequence ID" value="OXT02136.1"/>
    <property type="molecule type" value="Genomic_DNA"/>
</dbReference>
<evidence type="ECO:0000313" key="3">
    <source>
        <dbReference type="Proteomes" id="UP000215405"/>
    </source>
</evidence>
<proteinExistence type="predicted"/>
<dbReference type="GO" id="GO:0006749">
    <property type="term" value="P:glutathione metabolic process"/>
    <property type="evidence" value="ECO:0007669"/>
    <property type="project" value="TreeGrafter"/>
</dbReference>
<reference evidence="3" key="1">
    <citation type="journal article" date="2017" name="Int. J. Syst. Evol. Microbiol.">
        <title>Notoacmeibacter marinus gen. nov., sp. nov., isolated from the gut of a limpet and proposal of Notoacmeibacteraceae fam. nov. in the order Rhizobiales of the class Alphaproteobacteria.</title>
        <authorList>
            <person name="Huang Z."/>
            <person name="Guo F."/>
            <person name="Lai Q."/>
        </authorList>
    </citation>
    <scope>NUCLEOTIDE SEQUENCE [LARGE SCALE GENOMIC DNA]</scope>
    <source>
        <strain evidence="3">XMTR2A4</strain>
    </source>
</reference>
<dbReference type="RefSeq" id="WP_094076097.1">
    <property type="nucleotide sequence ID" value="NZ_NBYO01000001.1"/>
</dbReference>
<dbReference type="InterPro" id="IPR036249">
    <property type="entry name" value="Thioredoxin-like_sf"/>
</dbReference>
<dbReference type="SUPFAM" id="SSF50800">
    <property type="entry name" value="PK beta-barrel domain-like"/>
    <property type="match status" value="1"/>
</dbReference>
<dbReference type="PANTHER" id="PTHR42943">
    <property type="entry name" value="GLUTATHIONE S-TRANSFERASE KAPPA"/>
    <property type="match status" value="1"/>
</dbReference>
<evidence type="ECO:0000259" key="1">
    <source>
        <dbReference type="PROSITE" id="PS51340"/>
    </source>
</evidence>
<protein>
    <recommendedName>
        <fullName evidence="1">MOSC domain-containing protein</fullName>
    </recommendedName>
</protein>
<feature type="domain" description="MOSC" evidence="1">
    <location>
        <begin position="228"/>
        <end position="362"/>
    </location>
</feature>
<accession>A0A231V3K0</accession>
<dbReference type="InterPro" id="IPR005302">
    <property type="entry name" value="MoCF_Sase_C"/>
</dbReference>
<dbReference type="GO" id="GO:0018845">
    <property type="term" value="F:2-hydroxychromene-2-carboxylate isomerase activity"/>
    <property type="evidence" value="ECO:0007669"/>
    <property type="project" value="InterPro"/>
</dbReference>
<dbReference type="InterPro" id="IPR044087">
    <property type="entry name" value="NahD-like"/>
</dbReference>
<dbReference type="InterPro" id="IPR001853">
    <property type="entry name" value="DSBA-like_thioredoxin_dom"/>
</dbReference>
<dbReference type="PROSITE" id="PS51340">
    <property type="entry name" value="MOSC"/>
    <property type="match status" value="1"/>
</dbReference>
<dbReference type="CDD" id="cd03022">
    <property type="entry name" value="DsbA_HCCA_Iso"/>
    <property type="match status" value="1"/>
</dbReference>
<evidence type="ECO:0000313" key="2">
    <source>
        <dbReference type="EMBL" id="OXT02136.1"/>
    </source>
</evidence>
<name>A0A231V3K0_9HYPH</name>
<dbReference type="GO" id="GO:1901170">
    <property type="term" value="P:naphthalene catabolic process"/>
    <property type="evidence" value="ECO:0007669"/>
    <property type="project" value="InterPro"/>
</dbReference>
<dbReference type="PANTHER" id="PTHR42943:SF13">
    <property type="entry name" value="GLUTATHIONE S-TRANSFERASE KAPPA-RELATED"/>
    <property type="match status" value="1"/>
</dbReference>
<dbReference type="SUPFAM" id="SSF52833">
    <property type="entry name" value="Thioredoxin-like"/>
    <property type="match status" value="1"/>
</dbReference>
<dbReference type="Gene3D" id="3.40.30.10">
    <property type="entry name" value="Glutaredoxin"/>
    <property type="match status" value="1"/>
</dbReference>
<dbReference type="GO" id="GO:0004602">
    <property type="term" value="F:glutathione peroxidase activity"/>
    <property type="evidence" value="ECO:0007669"/>
    <property type="project" value="TreeGrafter"/>
</dbReference>
<dbReference type="GO" id="GO:0004364">
    <property type="term" value="F:glutathione transferase activity"/>
    <property type="evidence" value="ECO:0007669"/>
    <property type="project" value="TreeGrafter"/>
</dbReference>
<dbReference type="Proteomes" id="UP000215405">
    <property type="component" value="Unassembled WGS sequence"/>
</dbReference>
<sequence length="363" mass="40495">MSQAVIEYYFWPSSDWSFLGHRRLRDLARRLNATVAYKPVRSGSLLQATGGLPLMQRSQQRQAYRMVELERWAQALGSDLIPQPQHFPVDNENALRLLAGAILQNHDIGDLAEAVMRALWIEDRNIADMATLQDIASMFKYSGEQVQHWIGSAESGSLIDDNTQAAIEAGVFGAPSYVVEGEIFWGQDRLPQLEKRLASDRATDDTSLTWRGRLEGIYIAEAAGVEMETLSSARLVEGVGLEGDRYALGNGYYSGKPHPDRQVTLIEQETLEAIERDHGITIEPHETRRNLVTVGVPLNHLVGKRFRVGSVELYGGRLNVPCKYLERLLDRPVFDPLINRSGLNCQIVKGGTIARGDTIAPLF</sequence>
<dbReference type="Pfam" id="PF01323">
    <property type="entry name" value="DSBA"/>
    <property type="match status" value="1"/>
</dbReference>
<dbReference type="InterPro" id="IPR011037">
    <property type="entry name" value="Pyrv_Knase-like_insert_dom_sf"/>
</dbReference>
<dbReference type="AlphaFoldDB" id="A0A231V3K0"/>
<dbReference type="GO" id="GO:0030170">
    <property type="term" value="F:pyridoxal phosphate binding"/>
    <property type="evidence" value="ECO:0007669"/>
    <property type="project" value="InterPro"/>
</dbReference>
<dbReference type="InterPro" id="IPR051924">
    <property type="entry name" value="GST_Kappa/NadH"/>
</dbReference>
<dbReference type="Pfam" id="PF03473">
    <property type="entry name" value="MOSC"/>
    <property type="match status" value="1"/>
</dbReference>
<gene>
    <name evidence="2" type="ORF">B7H23_04220</name>
</gene>
<dbReference type="Gene3D" id="2.40.33.20">
    <property type="entry name" value="PK beta-barrel domain-like"/>
    <property type="match status" value="1"/>
</dbReference>
<keyword evidence="3" id="KW-1185">Reference proteome</keyword>